<dbReference type="Proteomes" id="UP001057498">
    <property type="component" value="Chromosome"/>
</dbReference>
<accession>A0ABM7YNF5</accession>
<organism evidence="2 3">
    <name type="scientific">Sphaerotilus microaerophilus</name>
    <dbReference type="NCBI Taxonomy" id="2914710"/>
    <lineage>
        <taxon>Bacteria</taxon>
        <taxon>Pseudomonadati</taxon>
        <taxon>Pseudomonadota</taxon>
        <taxon>Betaproteobacteria</taxon>
        <taxon>Burkholderiales</taxon>
        <taxon>Sphaerotilaceae</taxon>
        <taxon>Sphaerotilus</taxon>
    </lineage>
</organism>
<name>A0ABM7YNF5_9BURK</name>
<keyword evidence="3" id="KW-1185">Reference proteome</keyword>
<evidence type="ECO:0008006" key="4">
    <source>
        <dbReference type="Google" id="ProtNLM"/>
    </source>
</evidence>
<feature type="region of interest" description="Disordered" evidence="1">
    <location>
        <begin position="121"/>
        <end position="167"/>
    </location>
</feature>
<protein>
    <recommendedName>
        <fullName evidence="4">Transmembrane protein</fullName>
    </recommendedName>
</protein>
<sequence>MPLESVPPRPPRSALRKEEERVWVGFYQRVGRDHAMAADVMAQLEADPLMKRQHLGLYLRCKAAQRRHKERQARHKRVGLWLRSSLRTVLLGPVLALVQFLASGWNLLLASLPAPKAEPANSQARRLARQPGFAAARASFEQEGGLAASSRSDRHPGAAAPDDREAA</sequence>
<evidence type="ECO:0000313" key="2">
    <source>
        <dbReference type="EMBL" id="BDI06000.1"/>
    </source>
</evidence>
<evidence type="ECO:0000256" key="1">
    <source>
        <dbReference type="SAM" id="MobiDB-lite"/>
    </source>
</evidence>
<dbReference type="EMBL" id="AP025730">
    <property type="protein sequence ID" value="BDI06000.1"/>
    <property type="molecule type" value="Genomic_DNA"/>
</dbReference>
<proteinExistence type="predicted"/>
<dbReference type="RefSeq" id="WP_251969323.1">
    <property type="nucleotide sequence ID" value="NZ_AP025730.1"/>
</dbReference>
<gene>
    <name evidence="2" type="ORF">CATMQ487_29700</name>
</gene>
<feature type="compositionally biased region" description="Basic and acidic residues" evidence="1">
    <location>
        <begin position="151"/>
        <end position="167"/>
    </location>
</feature>
<reference evidence="2" key="1">
    <citation type="submission" date="2022-04" db="EMBL/GenBank/DDBJ databases">
        <title>Whole genome sequence of Sphaerotilus sp. FB-5.</title>
        <authorList>
            <person name="Takeda M."/>
            <person name="Narihara S."/>
            <person name="Akimoto M."/>
            <person name="Akimoto R."/>
            <person name="Nishiyashiki S."/>
            <person name="Murakami T."/>
        </authorList>
    </citation>
    <scope>NUCLEOTIDE SEQUENCE</scope>
    <source>
        <strain evidence="2">FB-5</strain>
    </source>
</reference>
<evidence type="ECO:0000313" key="3">
    <source>
        <dbReference type="Proteomes" id="UP001057498"/>
    </source>
</evidence>